<keyword evidence="7" id="KW-0547">Nucleotide-binding</keyword>
<dbReference type="OMA" id="AEACVWT"/>
<keyword evidence="18" id="KW-1185">Reference proteome</keyword>
<accession>U5DHI4</accession>
<dbReference type="InterPro" id="IPR040442">
    <property type="entry name" value="Pyrv_kinase-like_dom_sf"/>
</dbReference>
<dbReference type="FunFam" id="2.40.33.10:FF:000004">
    <property type="entry name" value="Pyruvate kinase"/>
    <property type="match status" value="1"/>
</dbReference>
<dbReference type="NCBIfam" id="TIGR01064">
    <property type="entry name" value="pyruv_kin"/>
    <property type="match status" value="1"/>
</dbReference>
<dbReference type="InterPro" id="IPR015806">
    <property type="entry name" value="Pyrv_Knase_insert_dom_sf"/>
</dbReference>
<dbReference type="GO" id="GO:0005737">
    <property type="term" value="C:cytoplasm"/>
    <property type="evidence" value="ECO:0000318"/>
    <property type="project" value="GO_Central"/>
</dbReference>
<dbReference type="Gene3D" id="3.20.20.60">
    <property type="entry name" value="Phosphoenolpyruvate-binding domains"/>
    <property type="match status" value="1"/>
</dbReference>
<evidence type="ECO:0000256" key="12">
    <source>
        <dbReference type="ARBA" id="ARBA00023317"/>
    </source>
</evidence>
<evidence type="ECO:0000313" key="17">
    <source>
        <dbReference type="EMBL" id="ERN19948.1"/>
    </source>
</evidence>
<feature type="domain" description="Pyruvate kinase C-terminal" evidence="16">
    <location>
        <begin position="394"/>
        <end position="514"/>
    </location>
</feature>
<comment type="catalytic activity">
    <reaction evidence="13 14">
        <text>pyruvate + ATP = phosphoenolpyruvate + ADP + H(+)</text>
        <dbReference type="Rhea" id="RHEA:18157"/>
        <dbReference type="ChEBI" id="CHEBI:15361"/>
        <dbReference type="ChEBI" id="CHEBI:15378"/>
        <dbReference type="ChEBI" id="CHEBI:30616"/>
        <dbReference type="ChEBI" id="CHEBI:58702"/>
        <dbReference type="ChEBI" id="CHEBI:456216"/>
        <dbReference type="EC" id="2.7.1.40"/>
    </reaction>
</comment>
<dbReference type="SUPFAM" id="SSF50800">
    <property type="entry name" value="PK beta-barrel domain-like"/>
    <property type="match status" value="1"/>
</dbReference>
<evidence type="ECO:0000256" key="6">
    <source>
        <dbReference type="ARBA" id="ARBA00022723"/>
    </source>
</evidence>
<dbReference type="GO" id="GO:0030955">
    <property type="term" value="F:potassium ion binding"/>
    <property type="evidence" value="ECO:0007669"/>
    <property type="project" value="InterPro"/>
</dbReference>
<dbReference type="SUPFAM" id="SSF51621">
    <property type="entry name" value="Phosphoenolpyruvate/pyruvate domain"/>
    <property type="match status" value="1"/>
</dbReference>
<comment type="pathway">
    <text evidence="2 14">Carbohydrate degradation; glycolysis; pyruvate from D-glyceraldehyde 3-phosphate: step 5/5.</text>
</comment>
<dbReference type="GO" id="GO:0006096">
    <property type="term" value="P:glycolytic process"/>
    <property type="evidence" value="ECO:0000318"/>
    <property type="project" value="GO_Central"/>
</dbReference>
<proteinExistence type="inferred from homology"/>
<dbReference type="InterPro" id="IPR036918">
    <property type="entry name" value="Pyrv_Knase_C_sf"/>
</dbReference>
<dbReference type="InterPro" id="IPR001697">
    <property type="entry name" value="Pyr_Knase"/>
</dbReference>
<keyword evidence="11 14" id="KW-0324">Glycolysis</keyword>
<comment type="cofactor">
    <cofactor evidence="1">
        <name>K(+)</name>
        <dbReference type="ChEBI" id="CHEBI:29103"/>
    </cofactor>
</comment>
<keyword evidence="8 14" id="KW-0418">Kinase</keyword>
<evidence type="ECO:0000256" key="13">
    <source>
        <dbReference type="ARBA" id="ARBA00048152"/>
    </source>
</evidence>
<dbReference type="Gramene" id="ERN19948">
    <property type="protein sequence ID" value="ERN19948"/>
    <property type="gene ID" value="AMTR_s00071p00120210"/>
</dbReference>
<evidence type="ECO:0000256" key="10">
    <source>
        <dbReference type="ARBA" id="ARBA00022842"/>
    </source>
</evidence>
<dbReference type="SUPFAM" id="SSF52935">
    <property type="entry name" value="PK C-terminal domain-like"/>
    <property type="match status" value="1"/>
</dbReference>
<dbReference type="Proteomes" id="UP000017836">
    <property type="component" value="Unassembled WGS sequence"/>
</dbReference>
<dbReference type="InterPro" id="IPR011037">
    <property type="entry name" value="Pyrv_Knase-like_insert_dom_sf"/>
</dbReference>
<evidence type="ECO:0000256" key="8">
    <source>
        <dbReference type="ARBA" id="ARBA00022777"/>
    </source>
</evidence>
<dbReference type="eggNOG" id="KOG2323">
    <property type="taxonomic scope" value="Eukaryota"/>
</dbReference>
<dbReference type="GO" id="GO:0016301">
    <property type="term" value="F:kinase activity"/>
    <property type="evidence" value="ECO:0007669"/>
    <property type="project" value="UniProtKB-KW"/>
</dbReference>
<dbReference type="Gene3D" id="2.40.33.10">
    <property type="entry name" value="PK beta-barrel domain-like"/>
    <property type="match status" value="1"/>
</dbReference>
<dbReference type="STRING" id="13333.U5DHI4"/>
<name>U5DHI4_AMBTC</name>
<evidence type="ECO:0000256" key="2">
    <source>
        <dbReference type="ARBA" id="ARBA00004997"/>
    </source>
</evidence>
<evidence type="ECO:0000256" key="11">
    <source>
        <dbReference type="ARBA" id="ARBA00023152"/>
    </source>
</evidence>
<dbReference type="EC" id="2.7.1.40" evidence="4 14"/>
<evidence type="ECO:0000259" key="16">
    <source>
        <dbReference type="Pfam" id="PF02887"/>
    </source>
</evidence>
<evidence type="ECO:0000256" key="5">
    <source>
        <dbReference type="ARBA" id="ARBA00022679"/>
    </source>
</evidence>
<dbReference type="Pfam" id="PF02887">
    <property type="entry name" value="PK_C"/>
    <property type="match status" value="1"/>
</dbReference>
<evidence type="ECO:0000256" key="9">
    <source>
        <dbReference type="ARBA" id="ARBA00022840"/>
    </source>
</evidence>
<comment type="similarity">
    <text evidence="3 14">Belongs to the pyruvate kinase family.</text>
</comment>
<keyword evidence="6" id="KW-0479">Metal-binding</keyword>
<organism evidence="17 18">
    <name type="scientific">Amborella trichopoda</name>
    <dbReference type="NCBI Taxonomy" id="13333"/>
    <lineage>
        <taxon>Eukaryota</taxon>
        <taxon>Viridiplantae</taxon>
        <taxon>Streptophyta</taxon>
        <taxon>Embryophyta</taxon>
        <taxon>Tracheophyta</taxon>
        <taxon>Spermatophyta</taxon>
        <taxon>Magnoliopsida</taxon>
        <taxon>Amborellales</taxon>
        <taxon>Amborellaceae</taxon>
        <taxon>Amborella</taxon>
    </lineage>
</organism>
<evidence type="ECO:0000256" key="3">
    <source>
        <dbReference type="ARBA" id="ARBA00008663"/>
    </source>
</evidence>
<dbReference type="GO" id="GO:0005524">
    <property type="term" value="F:ATP binding"/>
    <property type="evidence" value="ECO:0007669"/>
    <property type="project" value="UniProtKB-KW"/>
</dbReference>
<evidence type="ECO:0000313" key="18">
    <source>
        <dbReference type="Proteomes" id="UP000017836"/>
    </source>
</evidence>
<keyword evidence="12" id="KW-0670">Pyruvate</keyword>
<dbReference type="InterPro" id="IPR015795">
    <property type="entry name" value="Pyrv_Knase_C"/>
</dbReference>
<keyword evidence="5 14" id="KW-0808">Transferase</keyword>
<dbReference type="AlphaFoldDB" id="U5DHI4"/>
<dbReference type="KEGG" id="atr:18448349"/>
<sequence>MQGGHLLLEEPMRLSSVLTASKPNFLSSLTKIVGTLGPQSRSVDVIETCLKAGMSVARFDFSWLDAEYHQETLNNLKTAVKRVKKLCAVMLDTVGPELKVCNKSGNPIALKEDDYVTLTPDLSIEPSTDVLPVNYSDLAETVKKGDTIFIGQYLFTGSETTSVWLEVVDTNGQDVNCLIKNSATLAGFIFTMHVSQVHINLPTLTDYDKQVISTWGAYNNVDFVSLSYTRHAEDVRELRAFLANHSLQQTQIFAKVENVEGLRHFDEILNEADGIIISRGNLGIDLPPEKVFLFQKSAVYKCNMAGKLAIVTRVVDSMTDNLRPTRAEATDVANAVLDGTDGILLGAETLRGLYPVETIKTVGRICAEAEIVYNQALIFKRTSKFVGEPMSHAESVASSAVQTAIKVKAAVIVVFTSSGRAARLIAKYRPTMPVLAIIIPRLSTNSLKWSFSGTSQAKQCLALRGVYPILGNPSTVAGPAGSSDDSGLAIAMQHGKAIGMVKPHDRVVIFQKVGDSSVAKIIELHD</sequence>
<evidence type="ECO:0000256" key="1">
    <source>
        <dbReference type="ARBA" id="ARBA00001958"/>
    </source>
</evidence>
<dbReference type="InterPro" id="IPR015813">
    <property type="entry name" value="Pyrv/PenolPyrv_kinase-like_dom"/>
</dbReference>
<evidence type="ECO:0000256" key="7">
    <source>
        <dbReference type="ARBA" id="ARBA00022741"/>
    </source>
</evidence>
<dbReference type="GO" id="GO:0000287">
    <property type="term" value="F:magnesium ion binding"/>
    <property type="evidence" value="ECO:0007669"/>
    <property type="project" value="InterPro"/>
</dbReference>
<keyword evidence="10 14" id="KW-0460">Magnesium</keyword>
<dbReference type="OrthoDB" id="108365at2759"/>
<dbReference type="Gene3D" id="3.40.1380.20">
    <property type="entry name" value="Pyruvate kinase, C-terminal domain"/>
    <property type="match status" value="1"/>
</dbReference>
<dbReference type="PANTHER" id="PTHR11817">
    <property type="entry name" value="PYRUVATE KINASE"/>
    <property type="match status" value="1"/>
</dbReference>
<dbReference type="PRINTS" id="PR01050">
    <property type="entry name" value="PYRUVTKNASE"/>
</dbReference>
<feature type="domain" description="Pyruvate kinase barrel" evidence="15">
    <location>
        <begin position="30"/>
        <end position="359"/>
    </location>
</feature>
<evidence type="ECO:0000256" key="4">
    <source>
        <dbReference type="ARBA" id="ARBA00012142"/>
    </source>
</evidence>
<dbReference type="GO" id="GO:0004743">
    <property type="term" value="F:pyruvate kinase activity"/>
    <property type="evidence" value="ECO:0000318"/>
    <property type="project" value="GO_Central"/>
</dbReference>
<dbReference type="HOGENOM" id="CLU_015439_9_1_1"/>
<protein>
    <recommendedName>
        <fullName evidence="4 14">Pyruvate kinase</fullName>
        <ecNumber evidence="4 14">2.7.1.40</ecNumber>
    </recommendedName>
</protein>
<keyword evidence="9" id="KW-0067">ATP-binding</keyword>
<evidence type="ECO:0000256" key="14">
    <source>
        <dbReference type="RuleBase" id="RU000504"/>
    </source>
</evidence>
<dbReference type="UniPathway" id="UPA00109">
    <property type="reaction ID" value="UER00188"/>
</dbReference>
<dbReference type="EMBL" id="KI392062">
    <property type="protein sequence ID" value="ERN19948.1"/>
    <property type="molecule type" value="Genomic_DNA"/>
</dbReference>
<dbReference type="InterPro" id="IPR015793">
    <property type="entry name" value="Pyrv_Knase_brl"/>
</dbReference>
<dbReference type="Pfam" id="PF00224">
    <property type="entry name" value="PK"/>
    <property type="match status" value="1"/>
</dbReference>
<evidence type="ECO:0000259" key="15">
    <source>
        <dbReference type="Pfam" id="PF00224"/>
    </source>
</evidence>
<reference evidence="18" key="1">
    <citation type="journal article" date="2013" name="Science">
        <title>The Amborella genome and the evolution of flowering plants.</title>
        <authorList>
            <consortium name="Amborella Genome Project"/>
        </authorList>
    </citation>
    <scope>NUCLEOTIDE SEQUENCE [LARGE SCALE GENOMIC DNA]</scope>
</reference>
<gene>
    <name evidence="17" type="ORF">AMTR_s00071p00120210</name>
</gene>